<dbReference type="GO" id="GO:0005524">
    <property type="term" value="F:ATP binding"/>
    <property type="evidence" value="ECO:0007669"/>
    <property type="project" value="UniProtKB-UniRule"/>
</dbReference>
<dbReference type="InterPro" id="IPR017441">
    <property type="entry name" value="Protein_kinase_ATP_BS"/>
</dbReference>
<keyword evidence="5 6" id="KW-0067">ATP-binding</keyword>
<evidence type="ECO:0000256" key="4">
    <source>
        <dbReference type="ARBA" id="ARBA00022777"/>
    </source>
</evidence>
<dbReference type="PANTHER" id="PTHR24055">
    <property type="entry name" value="MITOGEN-ACTIVATED PROTEIN KINASE"/>
    <property type="match status" value="1"/>
</dbReference>
<dbReference type="VEuPathDB" id="FungiDB:GW608_K04015"/>
<evidence type="ECO:0000313" key="9">
    <source>
        <dbReference type="EMBL" id="KTA96433.1"/>
    </source>
</evidence>
<dbReference type="Gene3D" id="3.30.200.20">
    <property type="entry name" value="Phosphorylase Kinase, domain 1"/>
    <property type="match status" value="1"/>
</dbReference>
<dbReference type="InterPro" id="IPR011009">
    <property type="entry name" value="Kinase-like_dom_sf"/>
</dbReference>
<dbReference type="Gene3D" id="1.10.510.10">
    <property type="entry name" value="Transferase(Phosphotransferase) domain 1"/>
    <property type="match status" value="1"/>
</dbReference>
<sequence>MPRTITFNIPKEYKLVDLVGEGSYGIVCSATHLPTGNKVAIKRIRFPDSPPSDDGQGVPRLEEDDEHDNIAKVALIRTIREIKILSHFNNHENIITIFEKIKPMQSINFKEIYLVQELMETDLSRILASSNTLTVDHIQYFLYQILRALKAIHSAKVIHRDLKPSNILLNSNCDLKICDFGLARTYDPDDDASTMNGNNVGFLTEYVATRWYRAPEIMLNFQDYSTAIDIWSCGCVLAEMLFRKPIFPGKDYHHQLLLILDTLGTPSPEDIEAINYGRAKEYILSLPHFPKKDWSQLLGTDNEMLLDILDKLMIFNPKRRITAEQALEHPFLATYHDPKDEPNFPPLNFKGDEFWQLDNCMETSNGYGTDDSNNLRANVTRRKLREILYQEMVTPAPR</sequence>
<proteinExistence type="inferred from homology"/>
<dbReference type="PROSITE" id="PS00108">
    <property type="entry name" value="PROTEIN_KINASE_ST"/>
    <property type="match status" value="1"/>
</dbReference>
<organism evidence="9 10">
    <name type="scientific">Candida glabrata</name>
    <name type="common">Yeast</name>
    <name type="synonym">Torulopsis glabrata</name>
    <dbReference type="NCBI Taxonomy" id="5478"/>
    <lineage>
        <taxon>Eukaryota</taxon>
        <taxon>Fungi</taxon>
        <taxon>Dikarya</taxon>
        <taxon>Ascomycota</taxon>
        <taxon>Saccharomycotina</taxon>
        <taxon>Saccharomycetes</taxon>
        <taxon>Saccharomycetales</taxon>
        <taxon>Saccharomycetaceae</taxon>
        <taxon>Nakaseomyces</taxon>
    </lineage>
</organism>
<dbReference type="GO" id="GO:0005935">
    <property type="term" value="C:cellular bud neck"/>
    <property type="evidence" value="ECO:0007669"/>
    <property type="project" value="EnsemblFungi"/>
</dbReference>
<keyword evidence="1 7" id="KW-0723">Serine/threonine-protein kinase</keyword>
<dbReference type="FunFam" id="1.10.510.10:FF:000040">
    <property type="entry name" value="Mitogen-activated protein kinase"/>
    <property type="match status" value="1"/>
</dbReference>
<dbReference type="GO" id="GO:0010973">
    <property type="term" value="P:positive regulation of division septum assembly"/>
    <property type="evidence" value="ECO:0007669"/>
    <property type="project" value="EnsemblFungi"/>
</dbReference>
<dbReference type="VEuPathDB" id="FungiDB:CAGL0K04169g"/>
<dbReference type="GO" id="GO:0009272">
    <property type="term" value="P:fungal-type cell wall biogenesis"/>
    <property type="evidence" value="ECO:0007669"/>
    <property type="project" value="UniProtKB-ARBA"/>
</dbReference>
<comment type="similarity">
    <text evidence="7">Belongs to the protein kinase superfamily.</text>
</comment>
<dbReference type="Proteomes" id="UP000054886">
    <property type="component" value="Unassembled WGS sequence"/>
</dbReference>
<keyword evidence="2" id="KW-0808">Transferase</keyword>
<gene>
    <name evidence="9" type="ORF">AO440_003431</name>
</gene>
<evidence type="ECO:0000256" key="3">
    <source>
        <dbReference type="ARBA" id="ARBA00022741"/>
    </source>
</evidence>
<dbReference type="VEuPathDB" id="FungiDB:B1J91_K04169g"/>
<dbReference type="InterPro" id="IPR000719">
    <property type="entry name" value="Prot_kinase_dom"/>
</dbReference>
<evidence type="ECO:0000256" key="6">
    <source>
        <dbReference type="PROSITE-ProRule" id="PRU10141"/>
    </source>
</evidence>
<dbReference type="OMA" id="CYFLYQM"/>
<dbReference type="EMBL" id="LLZZ01000172">
    <property type="protein sequence ID" value="KTA96433.1"/>
    <property type="molecule type" value="Genomic_DNA"/>
</dbReference>
<keyword evidence="4 9" id="KW-0418">Kinase</keyword>
<name>A0A0W0CA37_CANGB</name>
<dbReference type="PROSITE" id="PS50011">
    <property type="entry name" value="PROTEIN_KINASE_DOM"/>
    <property type="match status" value="1"/>
</dbReference>
<dbReference type="Pfam" id="PF00069">
    <property type="entry name" value="Pkinase"/>
    <property type="match status" value="1"/>
</dbReference>
<dbReference type="InterPro" id="IPR050117">
    <property type="entry name" value="MAPK"/>
</dbReference>
<accession>A0A0W0CA37</accession>
<feature type="binding site" evidence="6">
    <location>
        <position position="42"/>
    </location>
    <ligand>
        <name>ATP</name>
        <dbReference type="ChEBI" id="CHEBI:30616"/>
    </ligand>
</feature>
<dbReference type="VEuPathDB" id="FungiDB:GWK60_K04037"/>
<dbReference type="OrthoDB" id="192887at2759"/>
<evidence type="ECO:0000313" key="10">
    <source>
        <dbReference type="Proteomes" id="UP000054886"/>
    </source>
</evidence>
<dbReference type="PhylomeDB" id="A0A0W0CA37"/>
<dbReference type="SUPFAM" id="SSF56112">
    <property type="entry name" value="Protein kinase-like (PK-like)"/>
    <property type="match status" value="1"/>
</dbReference>
<evidence type="ECO:0000256" key="2">
    <source>
        <dbReference type="ARBA" id="ARBA00022679"/>
    </source>
</evidence>
<keyword evidence="3 6" id="KW-0547">Nucleotide-binding</keyword>
<dbReference type="GO" id="GO:0005634">
    <property type="term" value="C:nucleus"/>
    <property type="evidence" value="ECO:0007669"/>
    <property type="project" value="EnsemblFungi"/>
</dbReference>
<reference evidence="9 10" key="1">
    <citation type="submission" date="2015-10" db="EMBL/GenBank/DDBJ databases">
        <title>Draft genomes sequences of Candida glabrata isolates 1A, 1B, 2A, 2B, 3A and 3B.</title>
        <authorList>
            <person name="Haavelsrud O.E."/>
            <person name="Gaustad P."/>
        </authorList>
    </citation>
    <scope>NUCLEOTIDE SEQUENCE [LARGE SCALE GENOMIC DNA]</scope>
    <source>
        <strain evidence="9">910700640</strain>
    </source>
</reference>
<comment type="caution">
    <text evidence="9">The sequence shown here is derived from an EMBL/GenBank/DDBJ whole genome shotgun (WGS) entry which is preliminary data.</text>
</comment>
<dbReference type="GO" id="GO:0001402">
    <property type="term" value="P:signal transduction involved in filamentous growth"/>
    <property type="evidence" value="ECO:0007669"/>
    <property type="project" value="EnsemblFungi"/>
</dbReference>
<evidence type="ECO:0000256" key="1">
    <source>
        <dbReference type="ARBA" id="ARBA00022527"/>
    </source>
</evidence>
<dbReference type="PROSITE" id="PS00107">
    <property type="entry name" value="PROTEIN_KINASE_ATP"/>
    <property type="match status" value="1"/>
</dbReference>
<evidence type="ECO:0000256" key="5">
    <source>
        <dbReference type="ARBA" id="ARBA00022840"/>
    </source>
</evidence>
<evidence type="ECO:0000259" key="8">
    <source>
        <dbReference type="PROSITE" id="PS50011"/>
    </source>
</evidence>
<dbReference type="VEuPathDB" id="FungiDB:GVI51_K04015"/>
<evidence type="ECO:0000256" key="7">
    <source>
        <dbReference type="RuleBase" id="RU000304"/>
    </source>
</evidence>
<dbReference type="GO" id="GO:0000750">
    <property type="term" value="P:pheromone-dependent signal transduction involved in conjugation with cellular fusion"/>
    <property type="evidence" value="ECO:0007669"/>
    <property type="project" value="EnsemblFungi"/>
</dbReference>
<protein>
    <submittedName>
        <fullName evidence="9">Mitogen-activated protein kinase KSS1</fullName>
    </submittedName>
</protein>
<dbReference type="GO" id="GO:0004707">
    <property type="term" value="F:MAP kinase activity"/>
    <property type="evidence" value="ECO:0007669"/>
    <property type="project" value="EnsemblFungi"/>
</dbReference>
<feature type="domain" description="Protein kinase" evidence="8">
    <location>
        <begin position="13"/>
        <end position="332"/>
    </location>
</feature>
<dbReference type="AlphaFoldDB" id="A0A0W0CA37"/>
<dbReference type="InterPro" id="IPR008271">
    <property type="entry name" value="Ser/Thr_kinase_AS"/>
</dbReference>
<dbReference type="SMART" id="SM00220">
    <property type="entry name" value="S_TKc"/>
    <property type="match status" value="1"/>
</dbReference>
<dbReference type="GO" id="GO:0001403">
    <property type="term" value="P:invasive growth in response to glucose limitation"/>
    <property type="evidence" value="ECO:0007669"/>
    <property type="project" value="EnsemblFungi"/>
</dbReference>